<name>A0A9X2EAC9_9NOCA</name>
<dbReference type="AlphaFoldDB" id="A0A9X2EAC9"/>
<dbReference type="EMBL" id="JAMRXG010000005">
    <property type="protein sequence ID" value="MCM6774463.1"/>
    <property type="molecule type" value="Genomic_DNA"/>
</dbReference>
<organism evidence="3 4">
    <name type="scientific">Nocardia pulmonis</name>
    <dbReference type="NCBI Taxonomy" id="2951408"/>
    <lineage>
        <taxon>Bacteria</taxon>
        <taxon>Bacillati</taxon>
        <taxon>Actinomycetota</taxon>
        <taxon>Actinomycetes</taxon>
        <taxon>Mycobacteriales</taxon>
        <taxon>Nocardiaceae</taxon>
        <taxon>Nocardia</taxon>
    </lineage>
</organism>
<dbReference type="Pfam" id="PF00487">
    <property type="entry name" value="FA_desaturase"/>
    <property type="match status" value="1"/>
</dbReference>
<evidence type="ECO:0000313" key="4">
    <source>
        <dbReference type="Proteomes" id="UP001139157"/>
    </source>
</evidence>
<accession>A0A9X2EAC9</accession>
<feature type="compositionally biased region" description="Basic and acidic residues" evidence="1">
    <location>
        <begin position="394"/>
        <end position="403"/>
    </location>
</feature>
<dbReference type="GO" id="GO:0006629">
    <property type="term" value="P:lipid metabolic process"/>
    <property type="evidence" value="ECO:0007669"/>
    <property type="project" value="InterPro"/>
</dbReference>
<dbReference type="RefSeq" id="WP_251912057.1">
    <property type="nucleotide sequence ID" value="NZ_JAMRXG010000005.1"/>
</dbReference>
<feature type="region of interest" description="Disordered" evidence="1">
    <location>
        <begin position="379"/>
        <end position="403"/>
    </location>
</feature>
<protein>
    <submittedName>
        <fullName evidence="3">Fatty acid desaturase</fullName>
    </submittedName>
</protein>
<proteinExistence type="predicted"/>
<feature type="domain" description="Fatty acid desaturase" evidence="2">
    <location>
        <begin position="117"/>
        <end position="348"/>
    </location>
</feature>
<evidence type="ECO:0000313" key="3">
    <source>
        <dbReference type="EMBL" id="MCM6774463.1"/>
    </source>
</evidence>
<evidence type="ECO:0000259" key="2">
    <source>
        <dbReference type="Pfam" id="PF00487"/>
    </source>
</evidence>
<dbReference type="Proteomes" id="UP001139157">
    <property type="component" value="Unassembled WGS sequence"/>
</dbReference>
<keyword evidence="4" id="KW-1185">Reference proteome</keyword>
<gene>
    <name evidence="3" type="ORF">NDR86_13360</name>
</gene>
<comment type="caution">
    <text evidence="3">The sequence shown here is derived from an EMBL/GenBank/DDBJ whole genome shotgun (WGS) entry which is preliminary data.</text>
</comment>
<sequence length="403" mass="44757">MSAHSRGGSTVLTHTYRTCGEAGALAAVRVAASVTDPGFSFDEGLDSMSISTGKPARRRPTAGASGAIRREFGSDLVHRLDQLCSHGRSEGPVDLSRDYLAAAVAAAVGTLVGGPIVPALCAVYVGVRQRHLSNLTHECIHTKFTRSPRANRIFGHLITVTLGEPFTPYKRSHRVHHARLGSPDDPMLRSYISRNANRRWPDTTAFVVHVIIKNAAWELPKFGFLTLAAKSRDETWTAAVSRWTAWVAAIALAATCGHLTEFALYWALPLICVRPVITWLTDLGNHAGLIESDDPILQTRGWTSHALTRHLLGGHNDDMYHPIHHWCPNIGWRQLPAAADILRAEFPRWPEVPWCSGFFFRRRSTPDRPSVIEDIVVRLNSQTQQTRPIPGHHPAREERHERQ</sequence>
<dbReference type="InterPro" id="IPR005804">
    <property type="entry name" value="FA_desaturase_dom"/>
</dbReference>
<reference evidence="3" key="1">
    <citation type="submission" date="2022-06" db="EMBL/GenBank/DDBJ databases">
        <title>Novel species in genus nocardia.</title>
        <authorList>
            <person name="Li F."/>
        </authorList>
    </citation>
    <scope>NUCLEOTIDE SEQUENCE</scope>
    <source>
        <strain evidence="3">CDC141</strain>
    </source>
</reference>
<evidence type="ECO:0000256" key="1">
    <source>
        <dbReference type="SAM" id="MobiDB-lite"/>
    </source>
</evidence>